<protein>
    <recommendedName>
        <fullName evidence="7">Filament cap protein</fullName>
    </recommendedName>
    <alternativeName>
        <fullName evidence="6">Flagellar cap protein</fullName>
    </alternativeName>
</protein>
<comment type="caution">
    <text evidence="11">The sequence shown here is derived from an EMBL/GenBank/DDBJ whole genome shotgun (WGS) entry which is preliminary data.</text>
</comment>
<feature type="domain" description="Flagellar hook-associated protein 2 C-terminal" evidence="10">
    <location>
        <begin position="243"/>
        <end position="415"/>
    </location>
</feature>
<comment type="similarity">
    <text evidence="2">Belongs to the FliD family.</text>
</comment>
<proteinExistence type="inferred from homology"/>
<keyword evidence="5" id="KW-0975">Bacterial flagellum</keyword>
<organism evidence="11 12">
    <name type="scientific">Bermanella marisrubri</name>
    <dbReference type="NCBI Taxonomy" id="207949"/>
    <lineage>
        <taxon>Bacteria</taxon>
        <taxon>Pseudomonadati</taxon>
        <taxon>Pseudomonadota</taxon>
        <taxon>Gammaproteobacteria</taxon>
        <taxon>Oceanospirillales</taxon>
        <taxon>Oceanospirillaceae</taxon>
        <taxon>Bermanella</taxon>
    </lineage>
</organism>
<evidence type="ECO:0000259" key="9">
    <source>
        <dbReference type="Pfam" id="PF02465"/>
    </source>
</evidence>
<dbReference type="PANTHER" id="PTHR30288:SF0">
    <property type="entry name" value="FLAGELLAR HOOK-ASSOCIATED PROTEIN 2"/>
    <property type="match status" value="1"/>
</dbReference>
<name>Q1N2Y1_9GAMM</name>
<sequence length="1315" mass="137670">MASIESLGIGSDLLTSDLVENIINADKAAGELRLDTKQQIIDAEISAYGEIQSKLFDFSESIVALADADNVGATTATSSDDSILTATASSSAPEGNYSVEVQRIAKAHSLVSQSFSSTTATVGTGTLEFKFGTTSYTGGGGYDDFDLNTEAASKEIEIDAGNNTLSGLRDAINNADFGVKASIIFDGSGYVLQMSSEETGENMSMEIVAKDASGALATTGLSAFAYNKNQDTPGTNMTQTQQGQDALINLNGLTVTRSSNTVDELIDGVTLNLKGEDVGKQVTVSVSPDIEGISEKIQKMVDTYNAYKEVYDDLTSFNADRQQGSLLLGDSTLRSIDTQIRSLMTSTVEGITGTNFRSFSELGIYTDQNDSYKMKFDASLFLKGIRENSEAVTGVFAQTASADDPFIQFMNESIKTKPGTYDINITQLATQGTYQGGTVDLLDFTSPIEINDANDEFSINVNGKTADVTLTQGSYSTGAELAGMIEQRINSTKDFQDRGYSVDVQYSASDKAFSITSNAYGSSSQVYFSSVDNNTSNTLGFARLGEGEFEAIELSTLNQDYFNGFGPTTVPGGVVVQETDGINFANSNASFSLSLNGGPAEAVTVNLNASGNDLNSDGVFGDRKDILQAIQTAIDGTALNGQVEAQFNDDGRLYFQSTSASGTDSIEITAVGSNTSDNLLGLSATDGPQINGKDPGLTFGAPVSFNVKLDGVSSTNTVTIPAGTYATGNDLATAIESAINTDLTGDASFSGMIFGATSNEGTRDISTNIDFSAQNAGFTLNVNGNEQTIIMDADSGNNITDIQAKLDAAYGAGVVTAQLGSNNGLELVTNTAGREQYIQVVSDGRGAFATGTTAINAGIDFETNNANFDLVVDGTTLNVNVERNASSGDKTDSLSAVQEAIDASILASGQFAVGDIVAKLDSSDNLIIETVSKNGVKTANTFGSSAQIDIQNADANAQSLLGLPAVNTNYTGGYDALGMDNEIKFGSDIDADVRYEYDPDSDKGQLIFNIGGQGTTVGFESLDPTAISFLGMYEADSTSSTIKTGLDVQGTINGVEASGSGQFLRAQDGNQAATNGYYVAGQSDILNGPVTIDGTNDTFTIEVDGVEAVINVAQGTYATGASLAKAVQDAINETYEDDDISVKVDYTDDTNSAAFGTIGIISASTGASSEVLINDINAAASTVFGFVQGRGDGEAGKAKVGDVDDASGLRIKVTGGALGERGSVSYVTGIADRLKDILQGFLDPEGGLLDTKFDTLDKQQEQLDEDRESFEARISAQEARLKSQFLYNDSIIATLKTTENYLKQQFEAMAAAGKS</sequence>
<reference evidence="11 12" key="1">
    <citation type="submission" date="2006-03" db="EMBL/GenBank/DDBJ databases">
        <authorList>
            <person name="Pinhassi J."/>
            <person name="Pedros-Alio C."/>
            <person name="Ferriera S."/>
            <person name="Johnson J."/>
            <person name="Kravitz S."/>
            <person name="Halpern A."/>
            <person name="Remington K."/>
            <person name="Beeson K."/>
            <person name="Tran B."/>
            <person name="Rogers Y.-H."/>
            <person name="Friedman R."/>
            <person name="Venter J.C."/>
        </authorList>
    </citation>
    <scope>NUCLEOTIDE SEQUENCE [LARGE SCALE GENOMIC DNA]</scope>
    <source>
        <strain evidence="11 12">RED65</strain>
    </source>
</reference>
<dbReference type="InterPro" id="IPR010809">
    <property type="entry name" value="FliD_C"/>
</dbReference>
<evidence type="ECO:0000259" key="10">
    <source>
        <dbReference type="Pfam" id="PF07195"/>
    </source>
</evidence>
<keyword evidence="11" id="KW-0282">Flagellum</keyword>
<keyword evidence="11" id="KW-0969">Cilium</keyword>
<dbReference type="GO" id="GO:0009421">
    <property type="term" value="C:bacterial-type flagellum filament cap"/>
    <property type="evidence" value="ECO:0007669"/>
    <property type="project" value="InterPro"/>
</dbReference>
<evidence type="ECO:0000313" key="11">
    <source>
        <dbReference type="EMBL" id="EAT12538.1"/>
    </source>
</evidence>
<dbReference type="GO" id="GO:0009424">
    <property type="term" value="C:bacterial-type flagellum hook"/>
    <property type="evidence" value="ECO:0007669"/>
    <property type="project" value="InterPro"/>
</dbReference>
<dbReference type="HOGENOM" id="CLU_260158_0_0_6"/>
<evidence type="ECO:0000313" key="12">
    <source>
        <dbReference type="Proteomes" id="UP000004263"/>
    </source>
</evidence>
<evidence type="ECO:0000256" key="1">
    <source>
        <dbReference type="ARBA" id="ARBA00004365"/>
    </source>
</evidence>
<dbReference type="Proteomes" id="UP000004263">
    <property type="component" value="Unassembled WGS sequence"/>
</dbReference>
<dbReference type="PANTHER" id="PTHR30288">
    <property type="entry name" value="FLAGELLAR CAP/ASSEMBLY PROTEIN FLID"/>
    <property type="match status" value="1"/>
</dbReference>
<dbReference type="InterPro" id="IPR003481">
    <property type="entry name" value="FliD_N"/>
</dbReference>
<evidence type="ECO:0000256" key="8">
    <source>
        <dbReference type="SAM" id="Coils"/>
    </source>
</evidence>
<dbReference type="OrthoDB" id="5980200at2"/>
<feature type="domain" description="Flagellar hook-associated protein 2 C-terminal" evidence="10">
    <location>
        <begin position="1226"/>
        <end position="1294"/>
    </location>
</feature>
<dbReference type="Pfam" id="PF02465">
    <property type="entry name" value="FliD_N"/>
    <property type="match status" value="1"/>
</dbReference>
<keyword evidence="12" id="KW-1185">Reference proteome</keyword>
<accession>Q1N2Y1</accession>
<keyword evidence="4 8" id="KW-0175">Coiled coil</keyword>
<feature type="domain" description="Flagellar hook-associated protein 2 N-terminal" evidence="9">
    <location>
        <begin position="11"/>
        <end position="108"/>
    </location>
</feature>
<evidence type="ECO:0000256" key="7">
    <source>
        <dbReference type="ARBA" id="ARBA00033192"/>
    </source>
</evidence>
<evidence type="ECO:0000256" key="2">
    <source>
        <dbReference type="ARBA" id="ARBA00009764"/>
    </source>
</evidence>
<dbReference type="InterPro" id="IPR040026">
    <property type="entry name" value="FliD"/>
</dbReference>
<evidence type="ECO:0000256" key="5">
    <source>
        <dbReference type="ARBA" id="ARBA00023143"/>
    </source>
</evidence>
<dbReference type="RefSeq" id="WP_007016139.1">
    <property type="nucleotide sequence ID" value="NZ_AAQH01000006.1"/>
</dbReference>
<evidence type="ECO:0000256" key="3">
    <source>
        <dbReference type="ARBA" id="ARBA00011255"/>
    </source>
</evidence>
<evidence type="ECO:0000256" key="6">
    <source>
        <dbReference type="ARBA" id="ARBA00033074"/>
    </source>
</evidence>
<dbReference type="Pfam" id="PF07195">
    <property type="entry name" value="FliD_C"/>
    <property type="match status" value="2"/>
</dbReference>
<comment type="subcellular location">
    <subcellularLocation>
        <location evidence="1">Bacterial flagellum</location>
    </subcellularLocation>
</comment>
<dbReference type="GO" id="GO:0071973">
    <property type="term" value="P:bacterial-type flagellum-dependent cell motility"/>
    <property type="evidence" value="ECO:0007669"/>
    <property type="project" value="TreeGrafter"/>
</dbReference>
<dbReference type="EMBL" id="AAQH01000006">
    <property type="protein sequence ID" value="EAT12538.1"/>
    <property type="molecule type" value="Genomic_DNA"/>
</dbReference>
<dbReference type="GO" id="GO:0007155">
    <property type="term" value="P:cell adhesion"/>
    <property type="evidence" value="ECO:0007669"/>
    <property type="project" value="InterPro"/>
</dbReference>
<feature type="coiled-coil region" evidence="8">
    <location>
        <begin position="1253"/>
        <end position="1280"/>
    </location>
</feature>
<gene>
    <name evidence="11" type="ORF">RED65_06573</name>
</gene>
<keyword evidence="11" id="KW-0966">Cell projection</keyword>
<comment type="subunit">
    <text evidence="3">Homopentamer.</text>
</comment>
<evidence type="ECO:0000256" key="4">
    <source>
        <dbReference type="ARBA" id="ARBA00023054"/>
    </source>
</evidence>
<dbReference type="STRING" id="207949.RED65_06573"/>